<dbReference type="Proteomes" id="UP000005013">
    <property type="component" value="Chromosome"/>
</dbReference>
<dbReference type="PANTHER" id="PTHR13504:SF38">
    <property type="entry name" value="FIDO DOMAIN-CONTAINING PROTEIN"/>
    <property type="match status" value="1"/>
</dbReference>
<feature type="binding site" evidence="1">
    <location>
        <begin position="184"/>
        <end position="191"/>
    </location>
    <ligand>
        <name>ATP</name>
        <dbReference type="ChEBI" id="CHEBI:30616"/>
    </ligand>
</feature>
<protein>
    <submittedName>
        <fullName evidence="5">Putative cell division protein</fullName>
    </submittedName>
</protein>
<evidence type="ECO:0000256" key="2">
    <source>
        <dbReference type="PIRSR" id="PIRSR640198-3"/>
    </source>
</evidence>
<feature type="domain" description="Fido" evidence="4">
    <location>
        <begin position="101"/>
        <end position="241"/>
    </location>
</feature>
<feature type="region of interest" description="Disordered" evidence="3">
    <location>
        <begin position="261"/>
        <end position="288"/>
    </location>
</feature>
<dbReference type="RefSeq" id="WP_014659795.1">
    <property type="nucleotide sequence ID" value="NC_017735.1"/>
</dbReference>
<feature type="site" description="Important for autoinhibition of adenylyltransferase activity" evidence="2">
    <location>
        <position position="54"/>
    </location>
</feature>
<dbReference type="PANTHER" id="PTHR13504">
    <property type="entry name" value="FIDO DOMAIN-CONTAINING PROTEIN DDB_G0283145"/>
    <property type="match status" value="1"/>
</dbReference>
<dbReference type="HOGENOM" id="CLU_040460_6_0_7"/>
<evidence type="ECO:0000259" key="4">
    <source>
        <dbReference type="PROSITE" id="PS51459"/>
    </source>
</evidence>
<dbReference type="eggNOG" id="COG3177">
    <property type="taxonomic scope" value="Bacteria"/>
</dbReference>
<evidence type="ECO:0000313" key="6">
    <source>
        <dbReference type="Proteomes" id="UP000005013"/>
    </source>
</evidence>
<dbReference type="GO" id="GO:0051301">
    <property type="term" value="P:cell division"/>
    <property type="evidence" value="ECO:0007669"/>
    <property type="project" value="UniProtKB-KW"/>
</dbReference>
<evidence type="ECO:0000313" key="5">
    <source>
        <dbReference type="EMBL" id="AFI06313.1"/>
    </source>
</evidence>
<dbReference type="InterPro" id="IPR036597">
    <property type="entry name" value="Fido-like_dom_sf"/>
</dbReference>
<name>I0ETP4_HELCM</name>
<dbReference type="AlphaFoldDB" id="I0ETP4"/>
<dbReference type="GO" id="GO:0005524">
    <property type="term" value="F:ATP binding"/>
    <property type="evidence" value="ECO:0007669"/>
    <property type="project" value="UniProtKB-KW"/>
</dbReference>
<keyword evidence="5" id="KW-0132">Cell division</keyword>
<dbReference type="KEGG" id="hcm:HCD_06555"/>
<evidence type="ECO:0000256" key="1">
    <source>
        <dbReference type="PIRSR" id="PIRSR640198-2"/>
    </source>
</evidence>
<dbReference type="InterPro" id="IPR040198">
    <property type="entry name" value="Fido_containing"/>
</dbReference>
<organism evidence="5 6">
    <name type="scientific">Helicobacter cetorum (strain ATCC BAA-540 / CCUG 52418 / MIT 99-5656)</name>
    <dbReference type="NCBI Taxonomy" id="1163745"/>
    <lineage>
        <taxon>Bacteria</taxon>
        <taxon>Pseudomonadati</taxon>
        <taxon>Campylobacterota</taxon>
        <taxon>Epsilonproteobacteria</taxon>
        <taxon>Campylobacterales</taxon>
        <taxon>Helicobacteraceae</taxon>
        <taxon>Helicobacter</taxon>
    </lineage>
</organism>
<dbReference type="STRING" id="1163745.HCD_06555"/>
<dbReference type="Pfam" id="PF02661">
    <property type="entry name" value="Fic"/>
    <property type="match status" value="1"/>
</dbReference>
<dbReference type="PROSITE" id="PS51459">
    <property type="entry name" value="FIDO"/>
    <property type="match status" value="1"/>
</dbReference>
<dbReference type="EMBL" id="CP003481">
    <property type="protein sequence ID" value="AFI06313.1"/>
    <property type="molecule type" value="Genomic_DNA"/>
</dbReference>
<dbReference type="Gene3D" id="1.10.3290.10">
    <property type="entry name" value="Fido-like domain"/>
    <property type="match status" value="1"/>
</dbReference>
<keyword evidence="1" id="KW-0067">ATP-binding</keyword>
<evidence type="ECO:0000256" key="3">
    <source>
        <dbReference type="SAM" id="MobiDB-lite"/>
    </source>
</evidence>
<keyword evidence="6" id="KW-1185">Reference proteome</keyword>
<dbReference type="PATRIC" id="fig|1163745.3.peg.1384"/>
<keyword evidence="1" id="KW-0547">Nucleotide-binding</keyword>
<reference evidence="5 6" key="1">
    <citation type="journal article" date="2013" name="PLoS ONE">
        <title>Sequence Divergence and Conservation in Genomes ofHelicobacter cetorum Strains from a Dolphin and a Whale.</title>
        <authorList>
            <person name="Kersulyte D."/>
            <person name="Rossi M."/>
            <person name="Berg D.E."/>
        </authorList>
    </citation>
    <scope>NUCLEOTIDE SEQUENCE [LARGE SCALE GENOMIC DNA]</scope>
    <source>
        <strain evidence="5 6">MIT 99-5656</strain>
    </source>
</reference>
<dbReference type="OrthoDB" id="9807853at2"/>
<sequence>MQYNPNALNNLQILNAKEKKELNSLICHFDEFKNAKGLFEKLGFDFIYSSAQIEGNTYNKLDTLCLLEEGLTAGGKKYGDAKMILNLKKAFDFILNNDLKLNLETCLEIHSILSEELVLKSNQGIMRKHNLSGISGTSYLPLSTGDKLHTEMKFVFTQIDKIENPFEQAIFLHNNLCYLQYFEDCNKRTARCMQFIALKNHNIMPLVILEDNKDCYKQYRGAMIEYYETNNYAPYIEFFKENYAKMQNFLQEVRELSLQQKQAHSNSYDNADDLDNSNEYAHTPKRRR</sequence>
<gene>
    <name evidence="5" type="ordered locus">HCD_06555</name>
</gene>
<dbReference type="InterPro" id="IPR003812">
    <property type="entry name" value="Fido"/>
</dbReference>
<accession>I0ETP4</accession>
<proteinExistence type="predicted"/>
<dbReference type="SUPFAM" id="SSF140931">
    <property type="entry name" value="Fic-like"/>
    <property type="match status" value="1"/>
</dbReference>
<keyword evidence="5" id="KW-0131">Cell cycle</keyword>